<dbReference type="PROSITE" id="PS50929">
    <property type="entry name" value="ABC_TM1F"/>
    <property type="match status" value="1"/>
</dbReference>
<dbReference type="InterPro" id="IPR003439">
    <property type="entry name" value="ABC_transporter-like_ATP-bd"/>
</dbReference>
<evidence type="ECO:0000256" key="2">
    <source>
        <dbReference type="ARBA" id="ARBA00022448"/>
    </source>
</evidence>
<dbReference type="Gene3D" id="3.40.50.300">
    <property type="entry name" value="P-loop containing nucleotide triphosphate hydrolases"/>
    <property type="match status" value="1"/>
</dbReference>
<dbReference type="CDD" id="cd18552">
    <property type="entry name" value="ABC_6TM_MsbA_like"/>
    <property type="match status" value="1"/>
</dbReference>
<evidence type="ECO:0000256" key="4">
    <source>
        <dbReference type="ARBA" id="ARBA00022741"/>
    </source>
</evidence>
<feature type="non-terminal residue" evidence="11">
    <location>
        <position position="1"/>
    </location>
</feature>
<feature type="domain" description="ABC transporter" evidence="9">
    <location>
        <begin position="242"/>
        <end position="476"/>
    </location>
</feature>
<evidence type="ECO:0000313" key="12">
    <source>
        <dbReference type="Proteomes" id="UP000250918"/>
    </source>
</evidence>
<dbReference type="InterPro" id="IPR036640">
    <property type="entry name" value="ABC1_TM_sf"/>
</dbReference>
<dbReference type="SMART" id="SM00382">
    <property type="entry name" value="AAA"/>
    <property type="match status" value="1"/>
</dbReference>
<dbReference type="GO" id="GO:0034040">
    <property type="term" value="F:ATPase-coupled lipid transmembrane transporter activity"/>
    <property type="evidence" value="ECO:0007669"/>
    <property type="project" value="TreeGrafter"/>
</dbReference>
<dbReference type="EMBL" id="PQAP01000007">
    <property type="protein sequence ID" value="PWB75875.1"/>
    <property type="molecule type" value="Genomic_DNA"/>
</dbReference>
<keyword evidence="3 8" id="KW-0812">Transmembrane</keyword>
<dbReference type="AlphaFoldDB" id="A0A855X427"/>
<dbReference type="Proteomes" id="UP000250918">
    <property type="component" value="Unassembled WGS sequence"/>
</dbReference>
<feature type="transmembrane region" description="Helical" evidence="8">
    <location>
        <begin position="146"/>
        <end position="165"/>
    </location>
</feature>
<dbReference type="InterPro" id="IPR011527">
    <property type="entry name" value="ABC1_TM_dom"/>
</dbReference>
<dbReference type="GO" id="GO:0016887">
    <property type="term" value="F:ATP hydrolysis activity"/>
    <property type="evidence" value="ECO:0007669"/>
    <property type="project" value="InterPro"/>
</dbReference>
<dbReference type="PANTHER" id="PTHR24221">
    <property type="entry name" value="ATP-BINDING CASSETTE SUB-FAMILY B"/>
    <property type="match status" value="1"/>
</dbReference>
<dbReference type="PROSITE" id="PS00211">
    <property type="entry name" value="ABC_TRANSPORTER_1"/>
    <property type="match status" value="1"/>
</dbReference>
<dbReference type="InterPro" id="IPR017871">
    <property type="entry name" value="ABC_transporter-like_CS"/>
</dbReference>
<dbReference type="PANTHER" id="PTHR24221:SF654">
    <property type="entry name" value="ATP-BINDING CASSETTE SUB-FAMILY B MEMBER 6"/>
    <property type="match status" value="1"/>
</dbReference>
<keyword evidence="6 8" id="KW-1133">Transmembrane helix</keyword>
<keyword evidence="4" id="KW-0547">Nucleotide-binding</keyword>
<dbReference type="InterPro" id="IPR027417">
    <property type="entry name" value="P-loop_NTPase"/>
</dbReference>
<evidence type="ECO:0000259" key="9">
    <source>
        <dbReference type="PROSITE" id="PS50893"/>
    </source>
</evidence>
<evidence type="ECO:0000256" key="5">
    <source>
        <dbReference type="ARBA" id="ARBA00022840"/>
    </source>
</evidence>
<evidence type="ECO:0000256" key="8">
    <source>
        <dbReference type="SAM" id="Phobius"/>
    </source>
</evidence>
<keyword evidence="7 8" id="KW-0472">Membrane</keyword>
<dbReference type="Gene3D" id="1.20.1560.10">
    <property type="entry name" value="ABC transporter type 1, transmembrane domain"/>
    <property type="match status" value="1"/>
</dbReference>
<organism evidence="11 12">
    <name type="scientific">candidate division GN15 bacterium</name>
    <dbReference type="NCBI Taxonomy" id="2072418"/>
    <lineage>
        <taxon>Bacteria</taxon>
        <taxon>candidate division GN15</taxon>
    </lineage>
</organism>
<dbReference type="InterPro" id="IPR039421">
    <property type="entry name" value="Type_1_exporter"/>
</dbReference>
<dbReference type="GO" id="GO:0005524">
    <property type="term" value="F:ATP binding"/>
    <property type="evidence" value="ECO:0007669"/>
    <property type="project" value="UniProtKB-KW"/>
</dbReference>
<gene>
    <name evidence="11" type="ORF">C3F09_01825</name>
</gene>
<protein>
    <submittedName>
        <fullName evidence="11">ABC transporter ATP-binding protein</fullName>
    </submittedName>
</protein>
<keyword evidence="2" id="KW-0813">Transport</keyword>
<evidence type="ECO:0000256" key="7">
    <source>
        <dbReference type="ARBA" id="ARBA00023136"/>
    </source>
</evidence>
<comment type="caution">
    <text evidence="11">The sequence shown here is derived from an EMBL/GenBank/DDBJ whole genome shotgun (WGS) entry which is preliminary data.</text>
</comment>
<feature type="transmembrane region" description="Helical" evidence="8">
    <location>
        <begin position="65"/>
        <end position="82"/>
    </location>
</feature>
<comment type="subcellular location">
    <subcellularLocation>
        <location evidence="1">Cell membrane</location>
        <topology evidence="1">Multi-pass membrane protein</topology>
    </subcellularLocation>
</comment>
<feature type="transmembrane region" description="Helical" evidence="8">
    <location>
        <begin position="37"/>
        <end position="59"/>
    </location>
</feature>
<evidence type="ECO:0000256" key="6">
    <source>
        <dbReference type="ARBA" id="ARBA00022989"/>
    </source>
</evidence>
<accession>A0A855X427</accession>
<dbReference type="PROSITE" id="PS50893">
    <property type="entry name" value="ABC_TRANSPORTER_2"/>
    <property type="match status" value="1"/>
</dbReference>
<feature type="domain" description="ABC transmembrane type-1" evidence="10">
    <location>
        <begin position="1"/>
        <end position="208"/>
    </location>
</feature>
<keyword evidence="5 11" id="KW-0067">ATP-binding</keyword>
<dbReference type="GO" id="GO:0005886">
    <property type="term" value="C:plasma membrane"/>
    <property type="evidence" value="ECO:0007669"/>
    <property type="project" value="UniProtKB-SubCell"/>
</dbReference>
<evidence type="ECO:0000259" key="10">
    <source>
        <dbReference type="PROSITE" id="PS50929"/>
    </source>
</evidence>
<dbReference type="InterPro" id="IPR003593">
    <property type="entry name" value="AAA+_ATPase"/>
</dbReference>
<evidence type="ECO:0000256" key="1">
    <source>
        <dbReference type="ARBA" id="ARBA00004651"/>
    </source>
</evidence>
<dbReference type="FunFam" id="3.40.50.300:FF:000287">
    <property type="entry name" value="Multidrug ABC transporter ATP-binding protein"/>
    <property type="match status" value="1"/>
</dbReference>
<dbReference type="GO" id="GO:0140359">
    <property type="term" value="F:ABC-type transporter activity"/>
    <property type="evidence" value="ECO:0007669"/>
    <property type="project" value="InterPro"/>
</dbReference>
<proteinExistence type="predicted"/>
<dbReference type="SUPFAM" id="SSF52540">
    <property type="entry name" value="P-loop containing nucleoside triphosphate hydrolases"/>
    <property type="match status" value="1"/>
</dbReference>
<dbReference type="Pfam" id="PF00005">
    <property type="entry name" value="ABC_tran"/>
    <property type="match status" value="1"/>
</dbReference>
<dbReference type="Pfam" id="PF00664">
    <property type="entry name" value="ABC_membrane"/>
    <property type="match status" value="1"/>
</dbReference>
<dbReference type="SUPFAM" id="SSF90123">
    <property type="entry name" value="ABC transporter transmembrane region"/>
    <property type="match status" value="1"/>
</dbReference>
<evidence type="ECO:0000256" key="3">
    <source>
        <dbReference type="ARBA" id="ARBA00022692"/>
    </source>
</evidence>
<name>A0A855X427_9BACT</name>
<sequence length="482" mass="54045">FEKYQRLSLDYFHRRRTGQVMSRITNDVVVLNESIDLGFNVLVADFVLVIMLLVFLLILSWKLTLLASVVLPAVFGFIWYVGRKLRKYSARTQERMADVNSVLEESVNNIRIVKAFSMENFEIGKFFGATRAYFKSLVRMMRIRHLAAPINDFLTTLAGIVILMYAGSRIISGTGELGAGDFMTFVLAMFSMIKPVKSISQVQIQLQEGMAAAQRVFEVIDTPERITEKPGAIACKRFEHAVGYDNVSFSYNESEPVLKQVSFTVRPGDVVAIVGPSGAGKSTLLDLLPRFYDPQGGKITIDGVDIRDLSLVSLRGLMGIVTQETYLFNDTIRNNIAYGLEGIDDSRIIDAAMMANAHEFITQFEHGYNTIVGNRGVMLSGGQRQRLAIARALLKDPQILIFDEATSSLDTESEVLVQQAIERLMEGRTTLVIAHRLSTIRHADRILVLSEGEIVEQGTHAELMHYNGLYARLYSMQFRDDL</sequence>
<evidence type="ECO:0000313" key="11">
    <source>
        <dbReference type="EMBL" id="PWB75875.1"/>
    </source>
</evidence>
<dbReference type="CDD" id="cd03251">
    <property type="entry name" value="ABCC_MsbA"/>
    <property type="match status" value="1"/>
</dbReference>
<reference evidence="11 12" key="1">
    <citation type="journal article" date="2018" name="ISME J.">
        <title>A methanotrophic archaeon couples anaerobic oxidation of methane to Fe(III) reduction.</title>
        <authorList>
            <person name="Cai C."/>
            <person name="Leu A.O."/>
            <person name="Xie G.J."/>
            <person name="Guo J."/>
            <person name="Feng Y."/>
            <person name="Zhao J.X."/>
            <person name="Tyson G.W."/>
            <person name="Yuan Z."/>
            <person name="Hu S."/>
        </authorList>
    </citation>
    <scope>NUCLEOTIDE SEQUENCE [LARGE SCALE GENOMIC DNA]</scope>
    <source>
        <strain evidence="11">FeB_12</strain>
    </source>
</reference>